<dbReference type="Gene3D" id="3.40.50.300">
    <property type="entry name" value="P-loop containing nucleotide triphosphate hydrolases"/>
    <property type="match status" value="1"/>
</dbReference>
<keyword evidence="3" id="KW-0547">Nucleotide-binding</keyword>
<sequence length="231" mass="25763">MSWKMKSTSIDIVGLKKRYAKRDILRGVSLSIEFGSCIGILGGNGSGKTTILSILAGITDADEGEFICEGYDLLKDDKRRRFVVGIIPQKNPLIEELSAKDNLLLWHDRKYLDISAKEGIIRDLGITKFINKRVTTLSEGMKKRLSIACAVKKHSKILLMDEPSAALDIAAKEVIHEYIKKFTAMGGIVILVTHDEGELNLCDRYYILKDGLLSDYRFDGDIKNLAKLIGD</sequence>
<keyword evidence="2" id="KW-0813">Transport</keyword>
<dbReference type="InterPro" id="IPR003593">
    <property type="entry name" value="AAA+_ATPase"/>
</dbReference>
<dbReference type="InterPro" id="IPR050763">
    <property type="entry name" value="ABC_transporter_ATP-binding"/>
</dbReference>
<dbReference type="Proteomes" id="UP000070394">
    <property type="component" value="Unassembled WGS sequence"/>
</dbReference>
<dbReference type="EMBL" id="LSDA01000014">
    <property type="protein sequence ID" value="KXB60382.1"/>
    <property type="molecule type" value="Genomic_DNA"/>
</dbReference>
<gene>
    <name evidence="6" type="ORF">HMPREF1866_00567</name>
</gene>
<evidence type="ECO:0000256" key="1">
    <source>
        <dbReference type="ARBA" id="ARBA00005417"/>
    </source>
</evidence>
<dbReference type="PANTHER" id="PTHR42711">
    <property type="entry name" value="ABC TRANSPORTER ATP-BINDING PROTEIN"/>
    <property type="match status" value="1"/>
</dbReference>
<dbReference type="AlphaFoldDB" id="A0A133ZY75"/>
<feature type="domain" description="ABC transporter" evidence="5">
    <location>
        <begin position="10"/>
        <end position="229"/>
    </location>
</feature>
<comment type="caution">
    <text evidence="6">The sequence shown here is derived from an EMBL/GenBank/DDBJ whole genome shotgun (WGS) entry which is preliminary data.</text>
</comment>
<proteinExistence type="inferred from homology"/>
<dbReference type="InterPro" id="IPR027417">
    <property type="entry name" value="P-loop_NTPase"/>
</dbReference>
<reference evidence="7" key="1">
    <citation type="submission" date="2016-01" db="EMBL/GenBank/DDBJ databases">
        <authorList>
            <person name="Mitreva M."/>
            <person name="Pepin K.H."/>
            <person name="Mihindukulasuriya K.A."/>
            <person name="Fulton R."/>
            <person name="Fronick C."/>
            <person name="O'Laughlin M."/>
            <person name="Miner T."/>
            <person name="Herter B."/>
            <person name="Rosa B.A."/>
            <person name="Cordes M."/>
            <person name="Tomlinson C."/>
            <person name="Wollam A."/>
            <person name="Palsikar V.B."/>
            <person name="Mardis E.R."/>
            <person name="Wilson R.K."/>
        </authorList>
    </citation>
    <scope>NUCLEOTIDE SEQUENCE [LARGE SCALE GENOMIC DNA]</scope>
    <source>
        <strain evidence="7">DNF00896</strain>
    </source>
</reference>
<dbReference type="InterPro" id="IPR003439">
    <property type="entry name" value="ABC_transporter-like_ATP-bd"/>
</dbReference>
<dbReference type="SUPFAM" id="SSF52540">
    <property type="entry name" value="P-loop containing nucleoside triphosphate hydrolases"/>
    <property type="match status" value="1"/>
</dbReference>
<dbReference type="OrthoDB" id="9804819at2"/>
<evidence type="ECO:0000313" key="7">
    <source>
        <dbReference type="Proteomes" id="UP000070394"/>
    </source>
</evidence>
<organism evidence="6 7">
    <name type="scientific">Lachnoanaerobaculum saburreum</name>
    <dbReference type="NCBI Taxonomy" id="467210"/>
    <lineage>
        <taxon>Bacteria</taxon>
        <taxon>Bacillati</taxon>
        <taxon>Bacillota</taxon>
        <taxon>Clostridia</taxon>
        <taxon>Lachnospirales</taxon>
        <taxon>Lachnospiraceae</taxon>
        <taxon>Lachnoanaerobaculum</taxon>
    </lineage>
</organism>
<keyword evidence="7" id="KW-1185">Reference proteome</keyword>
<dbReference type="STRING" id="467210.HMPREF1866_00567"/>
<accession>A0A133ZY75</accession>
<dbReference type="PATRIC" id="fig|467210.3.peg.560"/>
<dbReference type="Pfam" id="PF00005">
    <property type="entry name" value="ABC_tran"/>
    <property type="match status" value="1"/>
</dbReference>
<keyword evidence="4 6" id="KW-0067">ATP-binding</keyword>
<dbReference type="SMART" id="SM00382">
    <property type="entry name" value="AAA"/>
    <property type="match status" value="1"/>
</dbReference>
<evidence type="ECO:0000313" key="6">
    <source>
        <dbReference type="EMBL" id="KXB60382.1"/>
    </source>
</evidence>
<comment type="similarity">
    <text evidence="1">Belongs to the ABC transporter superfamily.</text>
</comment>
<dbReference type="PANTHER" id="PTHR42711:SF5">
    <property type="entry name" value="ABC TRANSPORTER ATP-BINDING PROTEIN NATA"/>
    <property type="match status" value="1"/>
</dbReference>
<dbReference type="PROSITE" id="PS50893">
    <property type="entry name" value="ABC_TRANSPORTER_2"/>
    <property type="match status" value="1"/>
</dbReference>
<protein>
    <submittedName>
        <fullName evidence="6">Nodulation ATP-binding protein I family protein</fullName>
    </submittedName>
</protein>
<dbReference type="GO" id="GO:0005524">
    <property type="term" value="F:ATP binding"/>
    <property type="evidence" value="ECO:0007669"/>
    <property type="project" value="UniProtKB-KW"/>
</dbReference>
<dbReference type="GO" id="GO:0016887">
    <property type="term" value="F:ATP hydrolysis activity"/>
    <property type="evidence" value="ECO:0007669"/>
    <property type="project" value="InterPro"/>
</dbReference>
<evidence type="ECO:0000259" key="5">
    <source>
        <dbReference type="PROSITE" id="PS50893"/>
    </source>
</evidence>
<evidence type="ECO:0000256" key="2">
    <source>
        <dbReference type="ARBA" id="ARBA00022448"/>
    </source>
</evidence>
<evidence type="ECO:0000256" key="3">
    <source>
        <dbReference type="ARBA" id="ARBA00022741"/>
    </source>
</evidence>
<evidence type="ECO:0000256" key="4">
    <source>
        <dbReference type="ARBA" id="ARBA00022840"/>
    </source>
</evidence>
<name>A0A133ZY75_9FIRM</name>